<evidence type="ECO:0000313" key="2">
    <source>
        <dbReference type="EMBL" id="KAH9825568.1"/>
    </source>
</evidence>
<dbReference type="Proteomes" id="UP001138500">
    <property type="component" value="Unassembled WGS sequence"/>
</dbReference>
<feature type="region of interest" description="Disordered" evidence="1">
    <location>
        <begin position="125"/>
        <end position="176"/>
    </location>
</feature>
<organism evidence="2 3">
    <name type="scientific">Teratosphaeria destructans</name>
    <dbReference type="NCBI Taxonomy" id="418781"/>
    <lineage>
        <taxon>Eukaryota</taxon>
        <taxon>Fungi</taxon>
        <taxon>Dikarya</taxon>
        <taxon>Ascomycota</taxon>
        <taxon>Pezizomycotina</taxon>
        <taxon>Dothideomycetes</taxon>
        <taxon>Dothideomycetidae</taxon>
        <taxon>Mycosphaerellales</taxon>
        <taxon>Teratosphaeriaceae</taxon>
        <taxon>Teratosphaeria</taxon>
    </lineage>
</organism>
<reference evidence="2 3" key="1">
    <citation type="journal article" date="2018" name="IMA Fungus">
        <title>IMA Genome-F 10: Nine draft genome sequences of Claviceps purpurea s.lat., including C. arundinis, C. humidiphila, and C. cf. spartinae, pseudomolecules for the pitch canker pathogen Fusarium circinatum, draft genome of Davidsoniella eucalypti, Grosmannia galeiformis, Quambalaria eucalypti, and Teratosphaeria destructans.</title>
        <authorList>
            <person name="Wingfield B.D."/>
            <person name="Liu M."/>
            <person name="Nguyen H.D."/>
            <person name="Lane F.A."/>
            <person name="Morgan S.W."/>
            <person name="De Vos L."/>
            <person name="Wilken P.M."/>
            <person name="Duong T.A."/>
            <person name="Aylward J."/>
            <person name="Coetzee M.P."/>
            <person name="Dadej K."/>
            <person name="De Beer Z.W."/>
            <person name="Findlay W."/>
            <person name="Havenga M."/>
            <person name="Kolarik M."/>
            <person name="Menzies J.G."/>
            <person name="Naidoo K."/>
            <person name="Pochopski O."/>
            <person name="Shoukouhi P."/>
            <person name="Santana Q.C."/>
            <person name="Seifert K.A."/>
            <person name="Soal N."/>
            <person name="Steenkamp E.T."/>
            <person name="Tatham C.T."/>
            <person name="van der Nest M.A."/>
            <person name="Wingfield M.J."/>
        </authorList>
    </citation>
    <scope>NUCLEOTIDE SEQUENCE [LARGE SCALE GENOMIC DNA]</scope>
    <source>
        <strain evidence="2">CMW44962</strain>
    </source>
</reference>
<accession>A0A9W7SNR4</accession>
<dbReference type="EMBL" id="RIBY02002101">
    <property type="protein sequence ID" value="KAH9825568.1"/>
    <property type="molecule type" value="Genomic_DNA"/>
</dbReference>
<gene>
    <name evidence="2" type="ORF">Tdes44962_MAKER04136</name>
</gene>
<protein>
    <submittedName>
        <fullName evidence="2">Uncharacterized protein</fullName>
    </submittedName>
</protein>
<name>A0A9W7SNR4_9PEZI</name>
<evidence type="ECO:0000313" key="3">
    <source>
        <dbReference type="Proteomes" id="UP001138500"/>
    </source>
</evidence>
<keyword evidence="3" id="KW-1185">Reference proteome</keyword>
<reference evidence="2 3" key="2">
    <citation type="journal article" date="2021" name="Curr. Genet.">
        <title>Genetic response to nitrogen starvation in the aggressive Eucalyptus foliar pathogen Teratosphaeria destructans.</title>
        <authorList>
            <person name="Havenga M."/>
            <person name="Wingfield B.D."/>
            <person name="Wingfield M.J."/>
            <person name="Dreyer L.L."/>
            <person name="Roets F."/>
            <person name="Aylward J."/>
        </authorList>
    </citation>
    <scope>NUCLEOTIDE SEQUENCE [LARGE SCALE GENOMIC DNA]</scope>
    <source>
        <strain evidence="2">CMW44962</strain>
    </source>
</reference>
<proteinExistence type="predicted"/>
<comment type="caution">
    <text evidence="2">The sequence shown here is derived from an EMBL/GenBank/DDBJ whole genome shotgun (WGS) entry which is preliminary data.</text>
</comment>
<dbReference type="AlphaFoldDB" id="A0A9W7SNR4"/>
<feature type="compositionally biased region" description="Basic and acidic residues" evidence="1">
    <location>
        <begin position="142"/>
        <end position="160"/>
    </location>
</feature>
<dbReference type="OrthoDB" id="10504253at2759"/>
<evidence type="ECO:0000256" key="1">
    <source>
        <dbReference type="SAM" id="MobiDB-lite"/>
    </source>
</evidence>
<sequence length="210" mass="22965">MISARLMSTGKHGLGPDHGCKKRTVWLADHQQRACVLSPGRARDAHLDCNQEVHQAPPGSSSRSRNNTYINATRPDTADLISTLLDTTRLRPAFGDEVSATHYPSLGRLGRRTKRRLLQQMPLHEQVDRGTFQRKGYRRSSQRSDAKGLQRSSLTRDKKGAWSLGPGGSWAKSGGRRVSITAMGGPGLETAGSLPILKALRLGDDKGLLH</sequence>